<reference evidence="2 3" key="1">
    <citation type="submission" date="2018-04" db="EMBL/GenBank/DDBJ databases">
        <title>Chitinophaga fuyangensis sp. nov., isolated from soil in a chemical factory.</title>
        <authorList>
            <person name="Chen K."/>
        </authorList>
    </citation>
    <scope>NUCLEOTIDE SEQUENCE [LARGE SCALE GENOMIC DNA]</scope>
    <source>
        <strain evidence="2 3">LY-1</strain>
    </source>
</reference>
<sequence length="327" mass="36717">MLLAAMLLTMSGLRAQQQITPNDATFSQYQYPFPVHYFNLTLQGNALRMAYMDIPGRQSNGQTVVLLHGKNFGGAYWDSTATALSAQGFRVIVPDQVGFGKSDKPAHLQFSLHLLAENTHRLLDSLGIQKAVVLGHSMGGMLAMRFAIQYPGTVTKLVLEDPIGLEDWKLKVPYQDVDKWYTAELKQNYEKIKKYQLESYFHGQWKPAYDKWAALQASQTLSPDYPKVAWNSALCYDMLFTQPVIYEIEKIQAPTLLIIGSLDRTAIGKDRVTPEVKATMGNYPELGKAAASRIPRCRLELLEGVGHAPHMEVFDQFIQLVSGFLKN</sequence>
<gene>
    <name evidence="2" type="ORF">DCC81_02290</name>
</gene>
<dbReference type="InterPro" id="IPR000639">
    <property type="entry name" value="Epox_hydrolase-like"/>
</dbReference>
<dbReference type="Pfam" id="PF00561">
    <property type="entry name" value="Abhydrolase_1"/>
    <property type="match status" value="1"/>
</dbReference>
<dbReference type="InterPro" id="IPR029058">
    <property type="entry name" value="AB_hydrolase_fold"/>
</dbReference>
<feature type="domain" description="AB hydrolase-1" evidence="1">
    <location>
        <begin position="63"/>
        <end position="205"/>
    </location>
</feature>
<dbReference type="EMBL" id="QCYK01000001">
    <property type="protein sequence ID" value="PUZ29801.1"/>
    <property type="molecule type" value="Genomic_DNA"/>
</dbReference>
<evidence type="ECO:0000313" key="3">
    <source>
        <dbReference type="Proteomes" id="UP000244450"/>
    </source>
</evidence>
<dbReference type="GO" id="GO:0046464">
    <property type="term" value="P:acylglycerol catabolic process"/>
    <property type="evidence" value="ECO:0007669"/>
    <property type="project" value="TreeGrafter"/>
</dbReference>
<dbReference type="GO" id="GO:0047372">
    <property type="term" value="F:monoacylglycerol lipase activity"/>
    <property type="evidence" value="ECO:0007669"/>
    <property type="project" value="TreeGrafter"/>
</dbReference>
<evidence type="ECO:0000313" key="2">
    <source>
        <dbReference type="EMBL" id="PUZ29801.1"/>
    </source>
</evidence>
<keyword evidence="2" id="KW-0378">Hydrolase</keyword>
<dbReference type="InterPro" id="IPR000073">
    <property type="entry name" value="AB_hydrolase_1"/>
</dbReference>
<dbReference type="GO" id="GO:0016020">
    <property type="term" value="C:membrane"/>
    <property type="evidence" value="ECO:0007669"/>
    <property type="project" value="TreeGrafter"/>
</dbReference>
<name>A0A2T7BQ94_9BACT</name>
<proteinExistence type="predicted"/>
<dbReference type="Proteomes" id="UP000244450">
    <property type="component" value="Unassembled WGS sequence"/>
</dbReference>
<dbReference type="PRINTS" id="PR00412">
    <property type="entry name" value="EPOXHYDRLASE"/>
</dbReference>
<dbReference type="PANTHER" id="PTHR43798:SF33">
    <property type="entry name" value="HYDROLASE, PUTATIVE (AFU_ORTHOLOGUE AFUA_2G14860)-RELATED"/>
    <property type="match status" value="1"/>
</dbReference>
<dbReference type="OrthoDB" id="9773293at2"/>
<dbReference type="SUPFAM" id="SSF53474">
    <property type="entry name" value="alpha/beta-Hydrolases"/>
    <property type="match status" value="1"/>
</dbReference>
<comment type="caution">
    <text evidence="2">The sequence shown here is derived from an EMBL/GenBank/DDBJ whole genome shotgun (WGS) entry which is preliminary data.</text>
</comment>
<accession>A0A2T7BQ94</accession>
<protein>
    <submittedName>
        <fullName evidence="2">Alpha/beta hydrolase</fullName>
    </submittedName>
</protein>
<organism evidence="2 3">
    <name type="scientific">Chitinophaga parva</name>
    <dbReference type="NCBI Taxonomy" id="2169414"/>
    <lineage>
        <taxon>Bacteria</taxon>
        <taxon>Pseudomonadati</taxon>
        <taxon>Bacteroidota</taxon>
        <taxon>Chitinophagia</taxon>
        <taxon>Chitinophagales</taxon>
        <taxon>Chitinophagaceae</taxon>
        <taxon>Chitinophaga</taxon>
    </lineage>
</organism>
<dbReference type="PANTHER" id="PTHR43798">
    <property type="entry name" value="MONOACYLGLYCEROL LIPASE"/>
    <property type="match status" value="1"/>
</dbReference>
<dbReference type="InterPro" id="IPR050266">
    <property type="entry name" value="AB_hydrolase_sf"/>
</dbReference>
<dbReference type="PRINTS" id="PR00111">
    <property type="entry name" value="ABHYDROLASE"/>
</dbReference>
<evidence type="ECO:0000259" key="1">
    <source>
        <dbReference type="Pfam" id="PF00561"/>
    </source>
</evidence>
<dbReference type="AlphaFoldDB" id="A0A2T7BQ94"/>
<dbReference type="Gene3D" id="3.40.50.1820">
    <property type="entry name" value="alpha/beta hydrolase"/>
    <property type="match status" value="1"/>
</dbReference>
<keyword evidence="3" id="KW-1185">Reference proteome</keyword>